<evidence type="ECO:0000313" key="4">
    <source>
        <dbReference type="EMBL" id="GAI81232.1"/>
    </source>
</evidence>
<accession>X1RKC5</accession>
<dbReference type="InterPro" id="IPR002941">
    <property type="entry name" value="DNA_methylase_N4/N6"/>
</dbReference>
<feature type="domain" description="DNA methylase N-4/N-6" evidence="3">
    <location>
        <begin position="7"/>
        <end position="53"/>
    </location>
</feature>
<dbReference type="GO" id="GO:0032259">
    <property type="term" value="P:methylation"/>
    <property type="evidence" value="ECO:0007669"/>
    <property type="project" value="UniProtKB-KW"/>
</dbReference>
<proteinExistence type="predicted"/>
<reference evidence="4" key="1">
    <citation type="journal article" date="2014" name="Front. Microbiol.">
        <title>High frequency of phylogenetically diverse reductive dehalogenase-homologous genes in deep subseafloor sedimentary metagenomes.</title>
        <authorList>
            <person name="Kawai M."/>
            <person name="Futagami T."/>
            <person name="Toyoda A."/>
            <person name="Takaki Y."/>
            <person name="Nishi S."/>
            <person name="Hori S."/>
            <person name="Arai W."/>
            <person name="Tsubouchi T."/>
            <person name="Morono Y."/>
            <person name="Uchiyama I."/>
            <person name="Ito T."/>
            <person name="Fujiyama A."/>
            <person name="Inagaki F."/>
            <person name="Takami H."/>
        </authorList>
    </citation>
    <scope>NUCLEOTIDE SEQUENCE</scope>
    <source>
        <strain evidence="4">Expedition CK06-06</strain>
    </source>
</reference>
<dbReference type="SUPFAM" id="SSF53335">
    <property type="entry name" value="S-adenosyl-L-methionine-dependent methyltransferases"/>
    <property type="match status" value="1"/>
</dbReference>
<protein>
    <recommendedName>
        <fullName evidence="3">DNA methylase N-4/N-6 domain-containing protein</fullName>
    </recommendedName>
</protein>
<evidence type="ECO:0000256" key="1">
    <source>
        <dbReference type="ARBA" id="ARBA00022603"/>
    </source>
</evidence>
<dbReference type="GO" id="GO:0003677">
    <property type="term" value="F:DNA binding"/>
    <property type="evidence" value="ECO:0007669"/>
    <property type="project" value="InterPro"/>
</dbReference>
<dbReference type="InterPro" id="IPR029063">
    <property type="entry name" value="SAM-dependent_MTases_sf"/>
</dbReference>
<dbReference type="Pfam" id="PF01555">
    <property type="entry name" value="N6_N4_Mtase"/>
    <property type="match status" value="1"/>
</dbReference>
<dbReference type="Gene3D" id="3.40.50.150">
    <property type="entry name" value="Vaccinia Virus protein VP39"/>
    <property type="match status" value="1"/>
</dbReference>
<dbReference type="PRINTS" id="PR00508">
    <property type="entry name" value="S21N4MTFRASE"/>
</dbReference>
<gene>
    <name evidence="4" type="ORF">S12H4_26281</name>
</gene>
<feature type="non-terminal residue" evidence="4">
    <location>
        <position position="1"/>
    </location>
</feature>
<comment type="caution">
    <text evidence="4">The sequence shown here is derived from an EMBL/GenBank/DDBJ whole genome shotgun (WGS) entry which is preliminary data.</text>
</comment>
<name>X1RKC5_9ZZZZ</name>
<keyword evidence="1" id="KW-0489">Methyltransferase</keyword>
<dbReference type="AlphaFoldDB" id="X1RKC5"/>
<dbReference type="InterPro" id="IPR001091">
    <property type="entry name" value="RM_Methyltransferase"/>
</dbReference>
<organism evidence="4">
    <name type="scientific">marine sediment metagenome</name>
    <dbReference type="NCBI Taxonomy" id="412755"/>
    <lineage>
        <taxon>unclassified sequences</taxon>
        <taxon>metagenomes</taxon>
        <taxon>ecological metagenomes</taxon>
    </lineage>
</organism>
<dbReference type="EMBL" id="BARW01014894">
    <property type="protein sequence ID" value="GAI81232.1"/>
    <property type="molecule type" value="Genomic_DNA"/>
</dbReference>
<sequence length="106" mass="12450">LSFVKYKDDDIILDSFAGSGTTGYAVLDLNKIDGKKRKFILIEMEDYAKDITAERVKRAIKKYDYNDGFEFCELDKPLFNEERQIEEECSFEQLATYIYFTETNRA</sequence>
<dbReference type="GO" id="GO:0008170">
    <property type="term" value="F:N-methyltransferase activity"/>
    <property type="evidence" value="ECO:0007669"/>
    <property type="project" value="InterPro"/>
</dbReference>
<evidence type="ECO:0000256" key="2">
    <source>
        <dbReference type="ARBA" id="ARBA00022679"/>
    </source>
</evidence>
<keyword evidence="2" id="KW-0808">Transferase</keyword>
<evidence type="ECO:0000259" key="3">
    <source>
        <dbReference type="Pfam" id="PF01555"/>
    </source>
</evidence>